<proteinExistence type="predicted"/>
<protein>
    <submittedName>
        <fullName evidence="1">Uncharacterized protein</fullName>
    </submittedName>
</protein>
<accession>A0A8J7S9H8</accession>
<comment type="caution">
    <text evidence="1">The sequence shown here is derived from an EMBL/GenBank/DDBJ whole genome shotgun (WGS) entry which is preliminary data.</text>
</comment>
<name>A0A8J7S9H8_9PROT</name>
<evidence type="ECO:0000313" key="1">
    <source>
        <dbReference type="EMBL" id="MBP5857917.1"/>
    </source>
</evidence>
<reference evidence="1" key="1">
    <citation type="submission" date="2021-04" db="EMBL/GenBank/DDBJ databases">
        <authorList>
            <person name="Zhang D.-C."/>
        </authorList>
    </citation>
    <scope>NUCLEOTIDE SEQUENCE</scope>
    <source>
        <strain evidence="1">CGMCC 1.15697</strain>
    </source>
</reference>
<organism evidence="1 2">
    <name type="scientific">Marivibrio halodurans</name>
    <dbReference type="NCBI Taxonomy" id="2039722"/>
    <lineage>
        <taxon>Bacteria</taxon>
        <taxon>Pseudomonadati</taxon>
        <taxon>Pseudomonadota</taxon>
        <taxon>Alphaproteobacteria</taxon>
        <taxon>Rhodospirillales</taxon>
        <taxon>Rhodospirillaceae</taxon>
        <taxon>Marivibrio</taxon>
    </lineage>
</organism>
<dbReference type="Proteomes" id="UP000672602">
    <property type="component" value="Unassembled WGS sequence"/>
</dbReference>
<keyword evidence="2" id="KW-1185">Reference proteome</keyword>
<dbReference type="EMBL" id="JAGMWN010000005">
    <property type="protein sequence ID" value="MBP5857917.1"/>
    <property type="molecule type" value="Genomic_DNA"/>
</dbReference>
<dbReference type="AlphaFoldDB" id="A0A8J7S9H8"/>
<gene>
    <name evidence="1" type="ORF">KAJ83_12935</name>
</gene>
<sequence>MSLNQRELVLCPESGYRAHTIVVVDKTDTFSPSQRSYLGRIIRTVGEEMRQFDKLSIYVLDHKNFSAPIPAFDLCNPGDGSAANTLYQNPRKIRAKFEATFGEPLDRAINALATTQTSPRSPIMEMIQEVALRDDFKPRQAPQRLILFSDMLQHMPGDYSQFRDPISFDWFAARTYAREVATSLGGADVEIVYLLNPEYEALQTRRHILFWEQYFKWINGNLVEVRPIR</sequence>
<evidence type="ECO:0000313" key="2">
    <source>
        <dbReference type="Proteomes" id="UP000672602"/>
    </source>
</evidence>
<dbReference type="RefSeq" id="WP_210682485.1">
    <property type="nucleotide sequence ID" value="NZ_JAGMWN010000005.1"/>
</dbReference>